<dbReference type="EMBL" id="JAVHJO010000006">
    <property type="protein sequence ID" value="KAK6539452.1"/>
    <property type="molecule type" value="Genomic_DNA"/>
</dbReference>
<evidence type="ECO:0000256" key="1">
    <source>
        <dbReference type="SAM" id="MobiDB-lite"/>
    </source>
</evidence>
<feature type="compositionally biased region" description="Basic and acidic residues" evidence="1">
    <location>
        <begin position="243"/>
        <end position="254"/>
    </location>
</feature>
<dbReference type="Proteomes" id="UP001365542">
    <property type="component" value="Unassembled WGS sequence"/>
</dbReference>
<dbReference type="PANTHER" id="PTHR40618:SF1">
    <property type="entry name" value="B-ZIP TRANSCRIPTION FACTOR (EUROFUNG)"/>
    <property type="match status" value="1"/>
</dbReference>
<organism evidence="2 3">
    <name type="scientific">Orbilia ellipsospora</name>
    <dbReference type="NCBI Taxonomy" id="2528407"/>
    <lineage>
        <taxon>Eukaryota</taxon>
        <taxon>Fungi</taxon>
        <taxon>Dikarya</taxon>
        <taxon>Ascomycota</taxon>
        <taxon>Pezizomycotina</taxon>
        <taxon>Orbiliomycetes</taxon>
        <taxon>Orbiliales</taxon>
        <taxon>Orbiliaceae</taxon>
        <taxon>Orbilia</taxon>
    </lineage>
</organism>
<comment type="caution">
    <text evidence="2">The sequence shown here is derived from an EMBL/GenBank/DDBJ whole genome shotgun (WGS) entry which is preliminary data.</text>
</comment>
<accession>A0AAV9XEL4</accession>
<protein>
    <recommendedName>
        <fullName evidence="4">BZIP domain-containing protein</fullName>
    </recommendedName>
</protein>
<evidence type="ECO:0008006" key="4">
    <source>
        <dbReference type="Google" id="ProtNLM"/>
    </source>
</evidence>
<feature type="region of interest" description="Disordered" evidence="1">
    <location>
        <begin position="172"/>
        <end position="254"/>
    </location>
</feature>
<sequence>MAEISGDRFRRGQRASTPSMGDMDPHARFSQPSRRRESNISEHESFHVDPLVQSWGEHAHATSYTSETTHRALTTTGPPLLDNAYLGMLTAEPHPDTQLFNFHSGLDAYSVPSPSHQYEYLGTGVGMSDRSNLPWFSAPASPAHQSADYFNSLARMQDAEFGHGVAPQDFTDAYHQGDLDNYPHSGDFSRSHGPSSAISRARKRSSGSRRSGFEGDFAAMDIDREKMDQFNQEDTEKKHRGRPRLDNRDETAAERRRTQIRLAQRAYRQRKETTIASLKTRVDELESILDTMVHTFYEIHDSAIEHKIVEAHPQFGQTLRSATEKILALSKEIGTSGAGGEDGGDQDPEETPKDSGKQRGGDVEGKLPDTYEARYTVRC</sequence>
<dbReference type="CDD" id="cd14688">
    <property type="entry name" value="bZIP_YAP"/>
    <property type="match status" value="1"/>
</dbReference>
<keyword evidence="3" id="KW-1185">Reference proteome</keyword>
<feature type="region of interest" description="Disordered" evidence="1">
    <location>
        <begin position="331"/>
        <end position="370"/>
    </location>
</feature>
<dbReference type="Gene3D" id="1.20.5.170">
    <property type="match status" value="1"/>
</dbReference>
<dbReference type="AlphaFoldDB" id="A0AAV9XEL4"/>
<reference evidence="2 3" key="1">
    <citation type="submission" date="2019-10" db="EMBL/GenBank/DDBJ databases">
        <authorList>
            <person name="Palmer J.M."/>
        </authorList>
    </citation>
    <scope>NUCLEOTIDE SEQUENCE [LARGE SCALE GENOMIC DNA]</scope>
    <source>
        <strain evidence="2 3">TWF694</strain>
    </source>
</reference>
<dbReference type="InterPro" id="IPR046347">
    <property type="entry name" value="bZIP_sf"/>
</dbReference>
<feature type="compositionally biased region" description="Basic and acidic residues" evidence="1">
    <location>
        <begin position="350"/>
        <end position="370"/>
    </location>
</feature>
<feature type="region of interest" description="Disordered" evidence="1">
    <location>
        <begin position="1"/>
        <end position="42"/>
    </location>
</feature>
<evidence type="ECO:0000313" key="3">
    <source>
        <dbReference type="Proteomes" id="UP001365542"/>
    </source>
</evidence>
<proteinExistence type="predicted"/>
<feature type="compositionally biased region" description="Basic and acidic residues" evidence="1">
    <location>
        <begin position="1"/>
        <end position="10"/>
    </location>
</feature>
<name>A0AAV9XEL4_9PEZI</name>
<dbReference type="GO" id="GO:0003700">
    <property type="term" value="F:DNA-binding transcription factor activity"/>
    <property type="evidence" value="ECO:0007669"/>
    <property type="project" value="InterPro"/>
</dbReference>
<evidence type="ECO:0000313" key="2">
    <source>
        <dbReference type="EMBL" id="KAK6539452.1"/>
    </source>
</evidence>
<dbReference type="SUPFAM" id="SSF57959">
    <property type="entry name" value="Leucine zipper domain"/>
    <property type="match status" value="1"/>
</dbReference>
<dbReference type="PANTHER" id="PTHR40618">
    <property type="entry name" value="B-ZIP TRANSCRIPTION FACTOR (EUROFUNG)-RELATED"/>
    <property type="match status" value="1"/>
</dbReference>
<gene>
    <name evidence="2" type="ORF">TWF694_009676</name>
</gene>